<protein>
    <submittedName>
        <fullName evidence="1">Uncharacterized protein</fullName>
    </submittedName>
</protein>
<dbReference type="RefSeq" id="WP_133123651.1">
    <property type="nucleotide sequence ID" value="NZ_BPQJ01000006.1"/>
</dbReference>
<sequence length="113" mass="12945">MLFGPLFVCASAIVFHLVFPSQTEAMLREWEAAHSLEIIAAQRCNNPWTLKWGWASQAQKFVRVLVRDTHTGERSEMILCLGHTIFGLKIKRVRICEIRTVEARPGRITRVTP</sequence>
<organism evidence="1 2">
    <name type="scientific">Methylobacterium frigidaeris</name>
    <dbReference type="NCBI Taxonomy" id="2038277"/>
    <lineage>
        <taxon>Bacteria</taxon>
        <taxon>Pseudomonadati</taxon>
        <taxon>Pseudomonadota</taxon>
        <taxon>Alphaproteobacteria</taxon>
        <taxon>Hyphomicrobiales</taxon>
        <taxon>Methylobacteriaceae</taxon>
        <taxon>Methylobacterium</taxon>
    </lineage>
</organism>
<dbReference type="Proteomes" id="UP001055286">
    <property type="component" value="Unassembled WGS sequence"/>
</dbReference>
<dbReference type="EMBL" id="BPQJ01000006">
    <property type="protein sequence ID" value="GJD61683.1"/>
    <property type="molecule type" value="Genomic_DNA"/>
</dbReference>
<name>A0AA37H928_9HYPH</name>
<reference evidence="1" key="2">
    <citation type="submission" date="2021-08" db="EMBL/GenBank/DDBJ databases">
        <authorList>
            <person name="Tani A."/>
            <person name="Ola A."/>
            <person name="Ogura Y."/>
            <person name="Katsura K."/>
            <person name="Hayashi T."/>
        </authorList>
    </citation>
    <scope>NUCLEOTIDE SEQUENCE</scope>
    <source>
        <strain evidence="1">JCM 32048</strain>
    </source>
</reference>
<reference evidence="1" key="1">
    <citation type="journal article" date="2016" name="Front. Microbiol.">
        <title>Genome Sequence of the Piezophilic, Mesophilic Sulfate-Reducing Bacterium Desulfovibrio indicus J2T.</title>
        <authorList>
            <person name="Cao J."/>
            <person name="Maignien L."/>
            <person name="Shao Z."/>
            <person name="Alain K."/>
            <person name="Jebbar M."/>
        </authorList>
    </citation>
    <scope>NUCLEOTIDE SEQUENCE</scope>
    <source>
        <strain evidence="1">JCM 32048</strain>
    </source>
</reference>
<proteinExistence type="predicted"/>
<gene>
    <name evidence="1" type="ORF">MPEAHAMD_1826</name>
</gene>
<evidence type="ECO:0000313" key="2">
    <source>
        <dbReference type="Proteomes" id="UP001055286"/>
    </source>
</evidence>
<accession>A0AA37H928</accession>
<comment type="caution">
    <text evidence="1">The sequence shown here is derived from an EMBL/GenBank/DDBJ whole genome shotgun (WGS) entry which is preliminary data.</text>
</comment>
<keyword evidence="2" id="KW-1185">Reference proteome</keyword>
<evidence type="ECO:0000313" key="1">
    <source>
        <dbReference type="EMBL" id="GJD61683.1"/>
    </source>
</evidence>
<dbReference type="AlphaFoldDB" id="A0AA37H928"/>